<accession>A0A857KTZ8</accession>
<dbReference type="PANTHER" id="PTHR43335:SF4">
    <property type="entry name" value="ABC TRANSPORTER, ATP-BINDING PROTEIN"/>
    <property type="match status" value="1"/>
</dbReference>
<dbReference type="SUPFAM" id="SSF52540">
    <property type="entry name" value="P-loop containing nucleoside triphosphate hydrolases"/>
    <property type="match status" value="1"/>
</dbReference>
<dbReference type="PROSITE" id="PS00211">
    <property type="entry name" value="ABC_TRANSPORTER_1"/>
    <property type="match status" value="1"/>
</dbReference>
<evidence type="ECO:0000256" key="2">
    <source>
        <dbReference type="ARBA" id="ARBA00022448"/>
    </source>
</evidence>
<dbReference type="SMART" id="SM00382">
    <property type="entry name" value="AAA"/>
    <property type="match status" value="1"/>
</dbReference>
<dbReference type="PANTHER" id="PTHR43335">
    <property type="entry name" value="ABC TRANSPORTER, ATP-BINDING PROTEIN"/>
    <property type="match status" value="1"/>
</dbReference>
<gene>
    <name evidence="5" type="ORF">GII30_03790</name>
</gene>
<evidence type="ECO:0000313" key="5">
    <source>
        <dbReference type="EMBL" id="QHN38418.1"/>
    </source>
</evidence>
<dbReference type="AlphaFoldDB" id="A0A857KTZ8"/>
<evidence type="ECO:0000256" key="4">
    <source>
        <dbReference type="ARBA" id="ARBA00022840"/>
    </source>
</evidence>
<proteinExistence type="inferred from homology"/>
<reference evidence="5" key="1">
    <citation type="journal article" date="2021" name="Nat. Microbiol.">
        <title>Cocultivation of an ultrasmall environmental parasitic bacterium with lytic ability against bacteria associated with wastewater foams.</title>
        <authorList>
            <person name="Batinovic S."/>
            <person name="Rose J.J.A."/>
            <person name="Ratcliffe J."/>
            <person name="Seviour R.J."/>
            <person name="Petrovski S."/>
        </authorList>
    </citation>
    <scope>NUCLEOTIDE SEQUENCE</scope>
    <source>
        <strain evidence="5">CON44</strain>
    </source>
</reference>
<protein>
    <submittedName>
        <fullName evidence="5">ATP-binding cassette domain-containing protein</fullName>
    </submittedName>
</protein>
<comment type="similarity">
    <text evidence="1">Belongs to the ABC transporter superfamily.</text>
</comment>
<dbReference type="InterPro" id="IPR003593">
    <property type="entry name" value="AAA+_ATPase"/>
</dbReference>
<dbReference type="GO" id="GO:0005524">
    <property type="term" value="F:ATP binding"/>
    <property type="evidence" value="ECO:0007669"/>
    <property type="project" value="UniProtKB-KW"/>
</dbReference>
<name>A0A857KTZ8_9ACTN</name>
<dbReference type="InterPro" id="IPR003439">
    <property type="entry name" value="ABC_transporter-like_ATP-bd"/>
</dbReference>
<organism evidence="5">
    <name type="scientific">Gordonia amarae</name>
    <dbReference type="NCBI Taxonomy" id="36821"/>
    <lineage>
        <taxon>Bacteria</taxon>
        <taxon>Bacillati</taxon>
        <taxon>Actinomycetota</taxon>
        <taxon>Actinomycetes</taxon>
        <taxon>Mycobacteriales</taxon>
        <taxon>Gordoniaceae</taxon>
        <taxon>Gordonia</taxon>
    </lineage>
</organism>
<dbReference type="GO" id="GO:0016887">
    <property type="term" value="F:ATP hydrolysis activity"/>
    <property type="evidence" value="ECO:0007669"/>
    <property type="project" value="InterPro"/>
</dbReference>
<sequence>MNTETANTPTVDSPRKALAIEAVGLTKRFRSRTAVDGATLSIPAGTVTGLVGPNGAGKTTLLAMLLGLVRPTSGTASVLGEPVSRPARYLPKVGSLIETPAFHPAVGGRDNLRALAALTGQPPTDLDDLIDLVGLAGRGNDPVGSYSLGMKQRLGIAAALLGDPELVILDEPTNGLDPVGMADVRDIVTTIAARGATVIVSSHLLSELEQMCDWLVILRLGGLLYEGPASGFTDGGAVLRAVPADPAGIAELSRIAVGFGLPVTDDGDGLRIDVAGAEDPCQVAATLNERAHGHGIILRELHIRRPDLQSRYLELVAS</sequence>
<dbReference type="Pfam" id="PF00005">
    <property type="entry name" value="ABC_tran"/>
    <property type="match status" value="1"/>
</dbReference>
<evidence type="ECO:0000256" key="1">
    <source>
        <dbReference type="ARBA" id="ARBA00005417"/>
    </source>
</evidence>
<dbReference type="Gene3D" id="3.40.50.300">
    <property type="entry name" value="P-loop containing nucleotide triphosphate hydrolases"/>
    <property type="match status" value="1"/>
</dbReference>
<evidence type="ECO:0000256" key="3">
    <source>
        <dbReference type="ARBA" id="ARBA00022741"/>
    </source>
</evidence>
<keyword evidence="4 5" id="KW-0067">ATP-binding</keyword>
<dbReference type="EMBL" id="CP045810">
    <property type="protein sequence ID" value="QHN38418.1"/>
    <property type="molecule type" value="Genomic_DNA"/>
</dbReference>
<dbReference type="InterPro" id="IPR017871">
    <property type="entry name" value="ABC_transporter-like_CS"/>
</dbReference>
<keyword evidence="2" id="KW-0813">Transport</keyword>
<keyword evidence="3" id="KW-0547">Nucleotide-binding</keyword>
<dbReference type="InterPro" id="IPR027417">
    <property type="entry name" value="P-loop_NTPase"/>
</dbReference>
<dbReference type="PROSITE" id="PS50893">
    <property type="entry name" value="ABC_TRANSPORTER_2"/>
    <property type="match status" value="1"/>
</dbReference>